<dbReference type="Proteomes" id="UP000487117">
    <property type="component" value="Unassembled WGS sequence"/>
</dbReference>
<name>A0A7V8FKF8_STEMA</name>
<reference evidence="2" key="1">
    <citation type="journal article" date="2020" name="MBio">
        <title>Horizontal gene transfer to a defensive symbiont with a reduced genome amongst a multipartite beetle microbiome.</title>
        <authorList>
            <person name="Waterworth S.C."/>
            <person name="Florez L.V."/>
            <person name="Rees E.R."/>
            <person name="Hertweck C."/>
            <person name="Kaltenpoth M."/>
            <person name="Kwan J.C."/>
        </authorList>
    </citation>
    <scope>NUCLEOTIDE SEQUENCE [LARGE SCALE GENOMIC DNA]</scope>
</reference>
<dbReference type="EMBL" id="WNDS01000001">
    <property type="protein sequence ID" value="KAF1017662.1"/>
    <property type="molecule type" value="Genomic_DNA"/>
</dbReference>
<comment type="caution">
    <text evidence="1">The sequence shown here is derived from an EMBL/GenBank/DDBJ whole genome shotgun (WGS) entry which is preliminary data.</text>
</comment>
<evidence type="ECO:0008006" key="3">
    <source>
        <dbReference type="Google" id="ProtNLM"/>
    </source>
</evidence>
<proteinExistence type="predicted"/>
<evidence type="ECO:0000313" key="1">
    <source>
        <dbReference type="EMBL" id="KAF1017662.1"/>
    </source>
</evidence>
<protein>
    <recommendedName>
        <fullName evidence="3">Phage tail protein</fullName>
    </recommendedName>
</protein>
<accession>A0A7V8FKF8</accession>
<dbReference type="Pfam" id="PF06995">
    <property type="entry name" value="Phage_P2_GpU"/>
    <property type="match status" value="1"/>
</dbReference>
<gene>
    <name evidence="1" type="ORF">GAK31_00930</name>
</gene>
<dbReference type="InterPro" id="IPR009734">
    <property type="entry name" value="Myoviridae_GpU"/>
</dbReference>
<sequence>MSGRELLTGVIDKALDKFKGNDSGNNFTLMMLGRFKFSVNTTVFQSLVRSTSWRWPVQERMNKIDALQFTGPGSETMTLPRVIYPSWKGGRDQMNWLRWLAAKGEPQRMIGPGGEIMGEWVIESVEETQSLYIGGDLCQKQEFSVSLRRYSDGPDVLK</sequence>
<organism evidence="1 2">
    <name type="scientific">Stenotrophomonas maltophilia</name>
    <name type="common">Pseudomonas maltophilia</name>
    <name type="synonym">Xanthomonas maltophilia</name>
    <dbReference type="NCBI Taxonomy" id="40324"/>
    <lineage>
        <taxon>Bacteria</taxon>
        <taxon>Pseudomonadati</taxon>
        <taxon>Pseudomonadota</taxon>
        <taxon>Gammaproteobacteria</taxon>
        <taxon>Lysobacterales</taxon>
        <taxon>Lysobacteraceae</taxon>
        <taxon>Stenotrophomonas</taxon>
        <taxon>Stenotrophomonas maltophilia group</taxon>
    </lineage>
</organism>
<dbReference type="AlphaFoldDB" id="A0A7V8FKF8"/>
<evidence type="ECO:0000313" key="2">
    <source>
        <dbReference type="Proteomes" id="UP000487117"/>
    </source>
</evidence>